<reference evidence="8 9" key="1">
    <citation type="submission" date="2023-02" db="EMBL/GenBank/DDBJ databases">
        <title>Devosia algicola sp. nov., isolated from the phycosphere of marine algae.</title>
        <authorList>
            <person name="Kim J.M."/>
            <person name="Lee J.K."/>
            <person name="Choi B.J."/>
            <person name="Bayburt H."/>
            <person name="Jeon C.O."/>
        </authorList>
    </citation>
    <scope>NUCLEOTIDE SEQUENCE [LARGE SCALE GENOMIC DNA]</scope>
    <source>
        <strain evidence="8 9">G20-9</strain>
    </source>
</reference>
<gene>
    <name evidence="8" type="ORF">PSQ19_04405</name>
</gene>
<evidence type="ECO:0000256" key="6">
    <source>
        <dbReference type="SAM" id="SignalP"/>
    </source>
</evidence>
<dbReference type="InterPro" id="IPR051692">
    <property type="entry name" value="OMP-like"/>
</dbReference>
<evidence type="ECO:0000256" key="2">
    <source>
        <dbReference type="ARBA" id="ARBA00022729"/>
    </source>
</evidence>
<comment type="similarity">
    <text evidence="5">Belongs to the Omp25/RopB family.</text>
</comment>
<accession>A0ABY7YPX1</accession>
<keyword evidence="3" id="KW-0472">Membrane</keyword>
<dbReference type="PANTHER" id="PTHR34001:SF3">
    <property type="entry name" value="BLL7405 PROTEIN"/>
    <property type="match status" value="1"/>
</dbReference>
<organism evidence="8 9">
    <name type="scientific">Devosia algicola</name>
    <dbReference type="NCBI Taxonomy" id="3026418"/>
    <lineage>
        <taxon>Bacteria</taxon>
        <taxon>Pseudomonadati</taxon>
        <taxon>Pseudomonadota</taxon>
        <taxon>Alphaproteobacteria</taxon>
        <taxon>Hyphomicrobiales</taxon>
        <taxon>Devosiaceae</taxon>
        <taxon>Devosia</taxon>
    </lineage>
</organism>
<keyword evidence="9" id="KW-1185">Reference proteome</keyword>
<dbReference type="EMBL" id="CP118246">
    <property type="protein sequence ID" value="WDR03374.1"/>
    <property type="molecule type" value="Genomic_DNA"/>
</dbReference>
<keyword evidence="2 6" id="KW-0732">Signal</keyword>
<evidence type="ECO:0000313" key="8">
    <source>
        <dbReference type="EMBL" id="WDR03374.1"/>
    </source>
</evidence>
<dbReference type="PANTHER" id="PTHR34001">
    <property type="entry name" value="BLL7405 PROTEIN"/>
    <property type="match status" value="1"/>
</dbReference>
<name>A0ABY7YPX1_9HYPH</name>
<dbReference type="Pfam" id="PF13505">
    <property type="entry name" value="OMP_b-brl"/>
    <property type="match status" value="1"/>
</dbReference>
<evidence type="ECO:0000256" key="5">
    <source>
        <dbReference type="ARBA" id="ARBA00038306"/>
    </source>
</evidence>
<feature type="chain" id="PRO_5045937143" evidence="6">
    <location>
        <begin position="25"/>
        <end position="226"/>
    </location>
</feature>
<dbReference type="InterPro" id="IPR011250">
    <property type="entry name" value="OMP/PagP_B-barrel"/>
</dbReference>
<sequence length="226" mass="23631">MQKFLSATLLCGASFAIFSTAALAQDGGWVDPSSNVAYGGSAYSWDGFYAGGHLGYGFGTVTSTAAGTTQQNDLRGFDGGAQAGFNFSLGGFILGGEIDGQFTNINHTQTVAGLANEPFGLDYYGTARARAGFAYNQFMPFVTAGYAIGRGTGSYSQLGGTFSQSQTHSGWTAGAGVEYAATEQVSIKLEYDYTDLGTQTYFSGTGTPTDANFRFGAIRLGANFHF</sequence>
<dbReference type="RefSeq" id="WP_282219768.1">
    <property type="nucleotide sequence ID" value="NZ_CP118246.1"/>
</dbReference>
<dbReference type="Gene3D" id="2.40.160.20">
    <property type="match status" value="1"/>
</dbReference>
<keyword evidence="4" id="KW-0998">Cell outer membrane</keyword>
<comment type="subcellular location">
    <subcellularLocation>
        <location evidence="1">Cell outer membrane</location>
    </subcellularLocation>
</comment>
<evidence type="ECO:0000256" key="1">
    <source>
        <dbReference type="ARBA" id="ARBA00004442"/>
    </source>
</evidence>
<evidence type="ECO:0000313" key="9">
    <source>
        <dbReference type="Proteomes" id="UP001220530"/>
    </source>
</evidence>
<feature type="signal peptide" evidence="6">
    <location>
        <begin position="1"/>
        <end position="24"/>
    </location>
</feature>
<protein>
    <submittedName>
        <fullName evidence="8">Porin family protein</fullName>
    </submittedName>
</protein>
<dbReference type="SUPFAM" id="SSF56925">
    <property type="entry name" value="OMPA-like"/>
    <property type="match status" value="1"/>
</dbReference>
<dbReference type="Proteomes" id="UP001220530">
    <property type="component" value="Chromosome"/>
</dbReference>
<feature type="domain" description="Outer membrane protein beta-barrel" evidence="7">
    <location>
        <begin position="18"/>
        <end position="226"/>
    </location>
</feature>
<evidence type="ECO:0000256" key="3">
    <source>
        <dbReference type="ARBA" id="ARBA00023136"/>
    </source>
</evidence>
<evidence type="ECO:0000256" key="4">
    <source>
        <dbReference type="ARBA" id="ARBA00023237"/>
    </source>
</evidence>
<evidence type="ECO:0000259" key="7">
    <source>
        <dbReference type="Pfam" id="PF13505"/>
    </source>
</evidence>
<proteinExistence type="inferred from homology"/>
<dbReference type="InterPro" id="IPR027385">
    <property type="entry name" value="Beta-barrel_OMP"/>
</dbReference>